<proteinExistence type="predicted"/>
<feature type="chain" id="PRO_5001742234" evidence="1">
    <location>
        <begin position="23"/>
        <end position="168"/>
    </location>
</feature>
<protein>
    <submittedName>
        <fullName evidence="2">Uncharacterized protein</fullName>
    </submittedName>
</protein>
<dbReference type="PATRIC" id="fig|1461584.3.peg.2953"/>
<evidence type="ECO:0000313" key="2">
    <source>
        <dbReference type="EMBL" id="CEA09605.1"/>
    </source>
</evidence>
<organism evidence="2">
    <name type="scientific">Arthrobacter saudimassiliensis</name>
    <dbReference type="NCBI Taxonomy" id="1461584"/>
    <lineage>
        <taxon>Bacteria</taxon>
        <taxon>Bacillati</taxon>
        <taxon>Actinomycetota</taxon>
        <taxon>Actinomycetes</taxon>
        <taxon>Micrococcales</taxon>
        <taxon>Micrococcaceae</taxon>
        <taxon>Arthrobacter</taxon>
    </lineage>
</organism>
<keyword evidence="1" id="KW-0732">Signal</keyword>
<sequence length="168" mass="18013">MRRPAAVVVLLGILAAAGLAAAAAQEPRDPSWTLSISNDDGELADLPVDSGSFAVSYRNSIFGTLAEERYEVRPDGSWELVQLAADQLAVLEEYYAVPGAPAAAPEQDRRAWTAAPDPARPAVFTHLSIAATDRGQRTVHVEGRPPLPLWTLVDDEAPFVALELKENS</sequence>
<evidence type="ECO:0000256" key="1">
    <source>
        <dbReference type="SAM" id="SignalP"/>
    </source>
</evidence>
<gene>
    <name evidence="2" type="ORF">BN1051_02977</name>
</gene>
<dbReference type="AlphaFoldDB" id="A0A078MTD8"/>
<dbReference type="EMBL" id="LN483072">
    <property type="protein sequence ID" value="CEA09605.1"/>
    <property type="molecule type" value="Genomic_DNA"/>
</dbReference>
<accession>A0A078MTD8</accession>
<name>A0A078MTD8_9MICC</name>
<reference evidence="2" key="1">
    <citation type="submission" date="2014-07" db="EMBL/GenBank/DDBJ databases">
        <authorList>
            <person name="Urmite Genomes Urmite Genomes"/>
        </authorList>
    </citation>
    <scope>NUCLEOTIDE SEQUENCE</scope>
    <source>
        <strain evidence="2">11W110_air</strain>
    </source>
</reference>
<feature type="signal peptide" evidence="1">
    <location>
        <begin position="1"/>
        <end position="22"/>
    </location>
</feature>